<dbReference type="KEGG" id="sact:DMT42_25770"/>
<dbReference type="OrthoDB" id="9795347at2"/>
<gene>
    <name evidence="2" type="ORF">DMT42_25770</name>
</gene>
<name>A0A2U9P771_STRAS</name>
<dbReference type="InterPro" id="IPR007374">
    <property type="entry name" value="ASCH_domain"/>
</dbReference>
<keyword evidence="3" id="KW-1185">Reference proteome</keyword>
<dbReference type="AlphaFoldDB" id="A0A2U9P771"/>
<reference evidence="2 3" key="1">
    <citation type="submission" date="2018-06" db="EMBL/GenBank/DDBJ databases">
        <title>The complete genome sequence of a nosiheptide producer Streptomyces actuosus ATCC 25421: deducing the ability of producing a new class III lantibiotics.</title>
        <authorList>
            <person name="Liu W."/>
            <person name="Sun F."/>
            <person name="Hu Y."/>
        </authorList>
    </citation>
    <scope>NUCLEOTIDE SEQUENCE [LARGE SCALE GENOMIC DNA]</scope>
    <source>
        <strain evidence="2 3">ATCC 25421</strain>
    </source>
</reference>
<dbReference type="SUPFAM" id="SSF88697">
    <property type="entry name" value="PUA domain-like"/>
    <property type="match status" value="1"/>
</dbReference>
<dbReference type="InterPro" id="IPR015947">
    <property type="entry name" value="PUA-like_sf"/>
</dbReference>
<dbReference type="Pfam" id="PF04266">
    <property type="entry name" value="ASCH"/>
    <property type="match status" value="1"/>
</dbReference>
<dbReference type="PANTHER" id="PTHR42250">
    <property type="entry name" value="ASCH DOMAIN-CONTAINING PROTEIN"/>
    <property type="match status" value="1"/>
</dbReference>
<dbReference type="RefSeq" id="WP_110630326.1">
    <property type="nucleotide sequence ID" value="NZ_CP029788.1"/>
</dbReference>
<protein>
    <submittedName>
        <fullName evidence="2">ASCH domain-containing protein</fullName>
    </submittedName>
</protein>
<sequence length="122" mass="14232">MEPVDFRERIVKDPHPTPRQPLYFHRNYLDAVRTGQKTTTVRFRDPVAIGPVDMIFELDEEVVLQGVVTQVVSKRVDELTEQDAIADGFRDLEELHDRLRYHYPDITPADEIAIVRFRLTDA</sequence>
<dbReference type="CDD" id="cd06552">
    <property type="entry name" value="ASCH_yqfb_like"/>
    <property type="match status" value="1"/>
</dbReference>
<dbReference type="EMBL" id="CP029788">
    <property type="protein sequence ID" value="AWT45353.1"/>
    <property type="molecule type" value="Genomic_DNA"/>
</dbReference>
<dbReference type="PANTHER" id="PTHR42250:SF1">
    <property type="entry name" value="ASCH DOMAIN-CONTAINING PROTEIN"/>
    <property type="match status" value="1"/>
</dbReference>
<dbReference type="SMART" id="SM01022">
    <property type="entry name" value="ASCH"/>
    <property type="match status" value="1"/>
</dbReference>
<dbReference type="Proteomes" id="UP000247634">
    <property type="component" value="Chromosome"/>
</dbReference>
<feature type="domain" description="ASCH" evidence="1">
    <location>
        <begin position="22"/>
        <end position="121"/>
    </location>
</feature>
<accession>A0A2U9P771</accession>
<dbReference type="Gene3D" id="2.30.130.30">
    <property type="entry name" value="Hypothetical protein"/>
    <property type="match status" value="1"/>
</dbReference>
<evidence type="ECO:0000313" key="2">
    <source>
        <dbReference type="EMBL" id="AWT45353.1"/>
    </source>
</evidence>
<organism evidence="2 3">
    <name type="scientific">Streptomyces actuosus</name>
    <dbReference type="NCBI Taxonomy" id="1885"/>
    <lineage>
        <taxon>Bacteria</taxon>
        <taxon>Bacillati</taxon>
        <taxon>Actinomycetota</taxon>
        <taxon>Actinomycetes</taxon>
        <taxon>Kitasatosporales</taxon>
        <taxon>Streptomycetaceae</taxon>
        <taxon>Streptomyces</taxon>
    </lineage>
</organism>
<evidence type="ECO:0000313" key="3">
    <source>
        <dbReference type="Proteomes" id="UP000247634"/>
    </source>
</evidence>
<proteinExistence type="predicted"/>
<evidence type="ECO:0000259" key="1">
    <source>
        <dbReference type="SMART" id="SM01022"/>
    </source>
</evidence>